<protein>
    <submittedName>
        <fullName evidence="3">MBL fold metallo-hydrolase</fullName>
    </submittedName>
</protein>
<proteinExistence type="predicted"/>
<feature type="chain" id="PRO_5039701660" evidence="1">
    <location>
        <begin position="24"/>
        <end position="287"/>
    </location>
</feature>
<dbReference type="CDD" id="cd07731">
    <property type="entry name" value="ComA-like_MBL-fold"/>
    <property type="match status" value="1"/>
</dbReference>
<evidence type="ECO:0000313" key="3">
    <source>
        <dbReference type="EMBL" id="HIQ63282.1"/>
    </source>
</evidence>
<name>A0A9D0YWI4_9FIRM</name>
<dbReference type="EMBL" id="DVFI01000099">
    <property type="protein sequence ID" value="HIQ63282.1"/>
    <property type="molecule type" value="Genomic_DNA"/>
</dbReference>
<dbReference type="PANTHER" id="PTHR30619">
    <property type="entry name" value="DNA INTERNALIZATION/COMPETENCE PROTEIN COMEC/REC2"/>
    <property type="match status" value="1"/>
</dbReference>
<evidence type="ECO:0000313" key="4">
    <source>
        <dbReference type="Proteomes" id="UP000886819"/>
    </source>
</evidence>
<dbReference type="InterPro" id="IPR036866">
    <property type="entry name" value="RibonucZ/Hydroxyglut_hydro"/>
</dbReference>
<dbReference type="Pfam" id="PF00753">
    <property type="entry name" value="Lactamase_B"/>
    <property type="match status" value="1"/>
</dbReference>
<dbReference type="InterPro" id="IPR035681">
    <property type="entry name" value="ComA-like_MBL"/>
</dbReference>
<feature type="domain" description="Metallo-beta-lactamase" evidence="2">
    <location>
        <begin position="53"/>
        <end position="248"/>
    </location>
</feature>
<organism evidence="3 4">
    <name type="scientific">Candidatus Avichristensenella intestinipullorum</name>
    <dbReference type="NCBI Taxonomy" id="2840693"/>
    <lineage>
        <taxon>Bacteria</taxon>
        <taxon>Bacillati</taxon>
        <taxon>Bacillota</taxon>
        <taxon>Clostridia</taxon>
        <taxon>Candidatus Avichristensenella</taxon>
    </lineage>
</organism>
<dbReference type="Proteomes" id="UP000886819">
    <property type="component" value="Unassembled WGS sequence"/>
</dbReference>
<dbReference type="InterPro" id="IPR052159">
    <property type="entry name" value="Competence_DNA_uptake"/>
</dbReference>
<comment type="caution">
    <text evidence="3">The sequence shown here is derived from an EMBL/GenBank/DDBJ whole genome shotgun (WGS) entry which is preliminary data.</text>
</comment>
<reference evidence="3" key="1">
    <citation type="submission" date="2020-10" db="EMBL/GenBank/DDBJ databases">
        <authorList>
            <person name="Gilroy R."/>
        </authorList>
    </citation>
    <scope>NUCLEOTIDE SEQUENCE</scope>
    <source>
        <strain evidence="3">ChiHile30-977</strain>
    </source>
</reference>
<gene>
    <name evidence="3" type="ORF">IAA66_06805</name>
</gene>
<keyword evidence="1" id="KW-0732">Signal</keyword>
<dbReference type="Gene3D" id="3.60.15.10">
    <property type="entry name" value="Ribonuclease Z/Hydroxyacylglutathione hydrolase-like"/>
    <property type="match status" value="1"/>
</dbReference>
<accession>A0A9D0YWI4</accession>
<sequence length="287" mass="31226">MRRGLLLAWLACWICLAGCAARAEIPLIDTSAACPFDEGTPLFEAFFLNLGLGNDGFLLRCGGETLLIDGGEAGCERAVEALLAEQGLERLDMMLNTHGDADHIDGAVRLLRDGYGVSVFLSPYRPDAAPSTYDPLFPLLEEAGAAFVTVGHGDILALGDARVFVYRDDDQTHGANARSLVLKVKYGERVLLLMADASGVGQRRLLEMLEPEDLRADVFKVAHHGITPSVPNFLNVVRPLAAVVTNGRDYVAETVRQLEYRAIDDYYTAEGTVYMATDGASWWICQS</sequence>
<dbReference type="PANTHER" id="PTHR30619:SF1">
    <property type="entry name" value="RECOMBINATION PROTEIN 2"/>
    <property type="match status" value="1"/>
</dbReference>
<dbReference type="SMART" id="SM00849">
    <property type="entry name" value="Lactamase_B"/>
    <property type="match status" value="1"/>
</dbReference>
<dbReference type="AlphaFoldDB" id="A0A9D0YWI4"/>
<feature type="signal peptide" evidence="1">
    <location>
        <begin position="1"/>
        <end position="23"/>
    </location>
</feature>
<evidence type="ECO:0000256" key="1">
    <source>
        <dbReference type="SAM" id="SignalP"/>
    </source>
</evidence>
<dbReference type="SUPFAM" id="SSF56281">
    <property type="entry name" value="Metallo-hydrolase/oxidoreductase"/>
    <property type="match status" value="1"/>
</dbReference>
<reference evidence="3" key="2">
    <citation type="journal article" date="2021" name="PeerJ">
        <title>Extensive microbial diversity within the chicken gut microbiome revealed by metagenomics and culture.</title>
        <authorList>
            <person name="Gilroy R."/>
            <person name="Ravi A."/>
            <person name="Getino M."/>
            <person name="Pursley I."/>
            <person name="Horton D.L."/>
            <person name="Alikhan N.F."/>
            <person name="Baker D."/>
            <person name="Gharbi K."/>
            <person name="Hall N."/>
            <person name="Watson M."/>
            <person name="Adriaenssens E.M."/>
            <person name="Foster-Nyarko E."/>
            <person name="Jarju S."/>
            <person name="Secka A."/>
            <person name="Antonio M."/>
            <person name="Oren A."/>
            <person name="Chaudhuri R.R."/>
            <person name="La Ragione R."/>
            <person name="Hildebrand F."/>
            <person name="Pallen M.J."/>
        </authorList>
    </citation>
    <scope>NUCLEOTIDE SEQUENCE</scope>
    <source>
        <strain evidence="3">ChiHile30-977</strain>
    </source>
</reference>
<dbReference type="InterPro" id="IPR001279">
    <property type="entry name" value="Metallo-B-lactamas"/>
</dbReference>
<evidence type="ECO:0000259" key="2">
    <source>
        <dbReference type="SMART" id="SM00849"/>
    </source>
</evidence>